<evidence type="ECO:0000313" key="2">
    <source>
        <dbReference type="EMBL" id="CAD7199594.1"/>
    </source>
</evidence>
<protein>
    <submittedName>
        <fullName evidence="2">Uncharacterized protein</fullName>
    </submittedName>
</protein>
<name>A0A7R8VKT7_TIMDO</name>
<sequence length="160" mass="17764">MATDDNVGEQTVITIESCKRVSRTSSGTYPSTGAGFLERGRLQQHHLTVSVYRNIGHVFSRRFAILAVANLPDYSATRAVKYHDLDAEVTRKDGLILIREMAAEVKNMMDIKMNAVLKALDPYNRSQATAALSLRRDQQLTTNTSSTIHESRRGVSTPIV</sequence>
<gene>
    <name evidence="2" type="ORF">TDIB3V08_LOCUS5842</name>
</gene>
<reference evidence="2" key="1">
    <citation type="submission" date="2020-11" db="EMBL/GenBank/DDBJ databases">
        <authorList>
            <person name="Tran Van P."/>
        </authorList>
    </citation>
    <scope>NUCLEOTIDE SEQUENCE</scope>
</reference>
<dbReference type="AlphaFoldDB" id="A0A7R8VKT7"/>
<dbReference type="EMBL" id="OA566869">
    <property type="protein sequence ID" value="CAD7199594.1"/>
    <property type="molecule type" value="Genomic_DNA"/>
</dbReference>
<evidence type="ECO:0000256" key="1">
    <source>
        <dbReference type="SAM" id="MobiDB-lite"/>
    </source>
</evidence>
<organism evidence="2">
    <name type="scientific">Timema douglasi</name>
    <name type="common">Walking stick</name>
    <dbReference type="NCBI Taxonomy" id="61478"/>
    <lineage>
        <taxon>Eukaryota</taxon>
        <taxon>Metazoa</taxon>
        <taxon>Ecdysozoa</taxon>
        <taxon>Arthropoda</taxon>
        <taxon>Hexapoda</taxon>
        <taxon>Insecta</taxon>
        <taxon>Pterygota</taxon>
        <taxon>Neoptera</taxon>
        <taxon>Polyneoptera</taxon>
        <taxon>Phasmatodea</taxon>
        <taxon>Timematodea</taxon>
        <taxon>Timematoidea</taxon>
        <taxon>Timematidae</taxon>
        <taxon>Timema</taxon>
    </lineage>
</organism>
<feature type="compositionally biased region" description="Polar residues" evidence="1">
    <location>
        <begin position="139"/>
        <end position="148"/>
    </location>
</feature>
<feature type="region of interest" description="Disordered" evidence="1">
    <location>
        <begin position="138"/>
        <end position="160"/>
    </location>
</feature>
<accession>A0A7R8VKT7</accession>
<proteinExistence type="predicted"/>